<keyword evidence="2" id="KW-1185">Reference proteome</keyword>
<organism evidence="1 2">
    <name type="scientific">Arcobacter venerupis</name>
    <dbReference type="NCBI Taxonomy" id="1054033"/>
    <lineage>
        <taxon>Bacteria</taxon>
        <taxon>Pseudomonadati</taxon>
        <taxon>Campylobacterota</taxon>
        <taxon>Epsilonproteobacteria</taxon>
        <taxon>Campylobacterales</taxon>
        <taxon>Arcobacteraceae</taxon>
        <taxon>Arcobacter</taxon>
    </lineage>
</organism>
<proteinExistence type="predicted"/>
<evidence type="ECO:0000313" key="2">
    <source>
        <dbReference type="Proteomes" id="UP000503482"/>
    </source>
</evidence>
<dbReference type="InterPro" id="IPR021352">
    <property type="entry name" value="DUF2971"/>
</dbReference>
<dbReference type="Pfam" id="PF11185">
    <property type="entry name" value="DUF2971"/>
    <property type="match status" value="1"/>
</dbReference>
<accession>A0AAE7E4K5</accession>
<dbReference type="EMBL" id="CP053840">
    <property type="protein sequence ID" value="QKF67087.1"/>
    <property type="molecule type" value="Genomic_DNA"/>
</dbReference>
<dbReference type="AlphaFoldDB" id="A0AAE7E4K5"/>
<dbReference type="KEGG" id="avp:AVENP_1535"/>
<protein>
    <submittedName>
        <fullName evidence="1">Uncharacterized protein</fullName>
    </submittedName>
</protein>
<evidence type="ECO:0000313" key="1">
    <source>
        <dbReference type="EMBL" id="QKF67087.1"/>
    </source>
</evidence>
<sequence length="391" mass="47208">MDNNLVEIYATTHYNKCNKHNDIYIRKNLPCPYPNCENGIKEDKFIDFEYKIQDKKVTKEIKHLYTRKKFKGIENDYKYIWLKEDDLFPSISNIIVNEVHVINKWNIIESIYHYTKLDNLYSILNSNELWLTEYTAQTDSIEIVLGFDLFSKYDKNDINISKKLFSKNLSFFLTCFSYESECRTLFNLYSDYSQGVSIEFDSNFNIDNNFWYSDDQLLQLMPVIYDDQIQRKIVDYCIYLFNVSEKWIDMSKDTFNNKNELITKYKRKEVIKIFFKNKMEELLSFFKHYSYKDEREVRWLYRKDDEFINEYYGECLNKRSDERTKKTYYTSTDIARKLSPSEEKINLKLPIKSITLGTNIQDKDKIICKIKDLLKNNCYENVEIKVSTLPY</sequence>
<reference evidence="1 2" key="1">
    <citation type="submission" date="2020-05" db="EMBL/GenBank/DDBJ databases">
        <title>Complete genome sequencing of Campylobacter and Arcobacter type strains.</title>
        <authorList>
            <person name="Miller W.G."/>
            <person name="Yee E."/>
        </authorList>
    </citation>
    <scope>NUCLEOTIDE SEQUENCE [LARGE SCALE GENOMIC DNA]</scope>
    <source>
        <strain evidence="1 2">LMG 26156</strain>
    </source>
</reference>
<name>A0AAE7E4K5_9BACT</name>
<dbReference type="RefSeq" id="WP_128358483.1">
    <property type="nucleotide sequence ID" value="NZ_CP053840.1"/>
</dbReference>
<gene>
    <name evidence="1" type="ORF">AVENP_1535</name>
</gene>
<dbReference type="Proteomes" id="UP000503482">
    <property type="component" value="Chromosome"/>
</dbReference>